<comment type="similarity">
    <text evidence="1">Belongs to the PPR family. P subfamily.</text>
</comment>
<evidence type="ECO:0000256" key="2">
    <source>
        <dbReference type="ARBA" id="ARBA00022737"/>
    </source>
</evidence>
<dbReference type="PANTHER" id="PTHR47941">
    <property type="entry name" value="PENTATRICOPEPTIDE REPEAT-CONTAINING PROTEIN 3, MITOCHONDRIAL"/>
    <property type="match status" value="1"/>
</dbReference>
<evidence type="ECO:0000256" key="1">
    <source>
        <dbReference type="ARBA" id="ARBA00007626"/>
    </source>
</evidence>
<comment type="caution">
    <text evidence="3">The sequence shown here is derived from an EMBL/GenBank/DDBJ whole genome shotgun (WGS) entry which is preliminary data.</text>
</comment>
<dbReference type="AlphaFoldDB" id="A0ABD1FX18"/>
<name>A0ABD1FX18_SALDI</name>
<gene>
    <name evidence="3" type="ORF">AAHA92_28251</name>
</gene>
<protein>
    <submittedName>
        <fullName evidence="3">Pentatricopeptide repeat protein</fullName>
    </submittedName>
</protein>
<sequence length="135" mass="15077">MLQRGAPVNHYTLSIAIDCFCRLRRPDFGFAILGCFFKCGYKPDMVTFNTLIKGLLLVGRIPEAAKLLFKCGYKPDMFLADTTAKTSVPPVSKKKLEWGVLVRHVGLEFGQCIGIREPWFGDDHMFTTAADGTVK</sequence>
<keyword evidence="2" id="KW-0677">Repeat</keyword>
<dbReference type="Pfam" id="PF12854">
    <property type="entry name" value="PPR_1"/>
    <property type="match status" value="1"/>
</dbReference>
<reference evidence="3 4" key="1">
    <citation type="submission" date="2024-06" db="EMBL/GenBank/DDBJ databases">
        <title>A chromosome level genome sequence of Diviner's sage (Salvia divinorum).</title>
        <authorList>
            <person name="Ford S.A."/>
            <person name="Ro D.-K."/>
            <person name="Ness R.W."/>
            <person name="Phillips M.A."/>
        </authorList>
    </citation>
    <scope>NUCLEOTIDE SEQUENCE [LARGE SCALE GENOMIC DNA]</scope>
    <source>
        <strain evidence="3">SAF-2024a</strain>
        <tissue evidence="3">Leaf</tissue>
    </source>
</reference>
<dbReference type="InterPro" id="IPR011990">
    <property type="entry name" value="TPR-like_helical_dom_sf"/>
</dbReference>
<proteinExistence type="inferred from homology"/>
<dbReference type="EMBL" id="JBEAFC010000011">
    <property type="protein sequence ID" value="KAL1535478.1"/>
    <property type="molecule type" value="Genomic_DNA"/>
</dbReference>
<evidence type="ECO:0000313" key="3">
    <source>
        <dbReference type="EMBL" id="KAL1535478.1"/>
    </source>
</evidence>
<keyword evidence="4" id="KW-1185">Reference proteome</keyword>
<dbReference type="InterPro" id="IPR002885">
    <property type="entry name" value="PPR_rpt"/>
</dbReference>
<dbReference type="Proteomes" id="UP001567538">
    <property type="component" value="Unassembled WGS sequence"/>
</dbReference>
<accession>A0ABD1FX18</accession>
<evidence type="ECO:0000313" key="4">
    <source>
        <dbReference type="Proteomes" id="UP001567538"/>
    </source>
</evidence>
<dbReference type="Gene3D" id="1.25.40.10">
    <property type="entry name" value="Tetratricopeptide repeat domain"/>
    <property type="match status" value="1"/>
</dbReference>
<organism evidence="3 4">
    <name type="scientific">Salvia divinorum</name>
    <name type="common">Maria pastora</name>
    <name type="synonym">Diviner's sage</name>
    <dbReference type="NCBI Taxonomy" id="28513"/>
    <lineage>
        <taxon>Eukaryota</taxon>
        <taxon>Viridiplantae</taxon>
        <taxon>Streptophyta</taxon>
        <taxon>Embryophyta</taxon>
        <taxon>Tracheophyta</taxon>
        <taxon>Spermatophyta</taxon>
        <taxon>Magnoliopsida</taxon>
        <taxon>eudicotyledons</taxon>
        <taxon>Gunneridae</taxon>
        <taxon>Pentapetalae</taxon>
        <taxon>asterids</taxon>
        <taxon>lamiids</taxon>
        <taxon>Lamiales</taxon>
        <taxon>Lamiaceae</taxon>
        <taxon>Nepetoideae</taxon>
        <taxon>Mentheae</taxon>
        <taxon>Salviinae</taxon>
        <taxon>Salvia</taxon>
        <taxon>Salvia subgen. Calosphace</taxon>
    </lineage>
</organism>